<accession>A0A5C3QRA6</accession>
<dbReference type="EMBL" id="ML178827">
    <property type="protein sequence ID" value="TFL00894.1"/>
    <property type="molecule type" value="Genomic_DNA"/>
</dbReference>
<evidence type="ECO:0000313" key="1">
    <source>
        <dbReference type="EMBL" id="TFL00894.1"/>
    </source>
</evidence>
<reference evidence="1 2" key="1">
    <citation type="journal article" date="2019" name="Nat. Ecol. Evol.">
        <title>Megaphylogeny resolves global patterns of mushroom evolution.</title>
        <authorList>
            <person name="Varga T."/>
            <person name="Krizsan K."/>
            <person name="Foldi C."/>
            <person name="Dima B."/>
            <person name="Sanchez-Garcia M."/>
            <person name="Sanchez-Ramirez S."/>
            <person name="Szollosi G.J."/>
            <person name="Szarkandi J.G."/>
            <person name="Papp V."/>
            <person name="Albert L."/>
            <person name="Andreopoulos W."/>
            <person name="Angelini C."/>
            <person name="Antonin V."/>
            <person name="Barry K.W."/>
            <person name="Bougher N.L."/>
            <person name="Buchanan P."/>
            <person name="Buyck B."/>
            <person name="Bense V."/>
            <person name="Catcheside P."/>
            <person name="Chovatia M."/>
            <person name="Cooper J."/>
            <person name="Damon W."/>
            <person name="Desjardin D."/>
            <person name="Finy P."/>
            <person name="Geml J."/>
            <person name="Haridas S."/>
            <person name="Hughes K."/>
            <person name="Justo A."/>
            <person name="Karasinski D."/>
            <person name="Kautmanova I."/>
            <person name="Kiss B."/>
            <person name="Kocsube S."/>
            <person name="Kotiranta H."/>
            <person name="LaButti K.M."/>
            <person name="Lechner B.E."/>
            <person name="Liimatainen K."/>
            <person name="Lipzen A."/>
            <person name="Lukacs Z."/>
            <person name="Mihaltcheva S."/>
            <person name="Morgado L.N."/>
            <person name="Niskanen T."/>
            <person name="Noordeloos M.E."/>
            <person name="Ohm R.A."/>
            <person name="Ortiz-Santana B."/>
            <person name="Ovrebo C."/>
            <person name="Racz N."/>
            <person name="Riley R."/>
            <person name="Savchenko A."/>
            <person name="Shiryaev A."/>
            <person name="Soop K."/>
            <person name="Spirin V."/>
            <person name="Szebenyi C."/>
            <person name="Tomsovsky M."/>
            <person name="Tulloss R.E."/>
            <person name="Uehling J."/>
            <person name="Grigoriev I.V."/>
            <person name="Vagvolgyi C."/>
            <person name="Papp T."/>
            <person name="Martin F.M."/>
            <person name="Miettinen O."/>
            <person name="Hibbett D.S."/>
            <person name="Nagy L.G."/>
        </authorList>
    </citation>
    <scope>NUCLEOTIDE SEQUENCE [LARGE SCALE GENOMIC DNA]</scope>
    <source>
        <strain evidence="1 2">CBS 309.79</strain>
    </source>
</reference>
<keyword evidence="2" id="KW-1185">Reference proteome</keyword>
<protein>
    <submittedName>
        <fullName evidence="1">Uncharacterized protein</fullName>
    </submittedName>
</protein>
<sequence length="250" mass="29396">MSSVEPELSRLEMSCDWARTIAEIVRRHDIEALFIFPEDYVGATIDSVVFKFGRRYVRSSPTYRSDSMRHLHETLDWCYKMELLPLIPVALEFVTSLEIEKHNNNSNELEDMFLRLLPQLLGWGIKHDLLDVVSPYLLHIMSRWIEENLDITRRSVPVNASKKIKVLRDQWTYQCKHCTSTKDFLVKATRERSLRQTWTSEKERKHVEQHLQEFAKGVASSKTIKFKEHKYAHREELVLEVTKTKGVHGG</sequence>
<gene>
    <name evidence="1" type="ORF">BDV98DRAFT_605064</name>
</gene>
<dbReference type="AlphaFoldDB" id="A0A5C3QRA6"/>
<dbReference type="Proteomes" id="UP000305067">
    <property type="component" value="Unassembled WGS sequence"/>
</dbReference>
<proteinExistence type="predicted"/>
<organism evidence="1 2">
    <name type="scientific">Pterulicium gracile</name>
    <dbReference type="NCBI Taxonomy" id="1884261"/>
    <lineage>
        <taxon>Eukaryota</taxon>
        <taxon>Fungi</taxon>
        <taxon>Dikarya</taxon>
        <taxon>Basidiomycota</taxon>
        <taxon>Agaricomycotina</taxon>
        <taxon>Agaricomycetes</taxon>
        <taxon>Agaricomycetidae</taxon>
        <taxon>Agaricales</taxon>
        <taxon>Pleurotineae</taxon>
        <taxon>Pterulaceae</taxon>
        <taxon>Pterulicium</taxon>
    </lineage>
</organism>
<name>A0A5C3QRA6_9AGAR</name>
<feature type="non-terminal residue" evidence="1">
    <location>
        <position position="1"/>
    </location>
</feature>
<evidence type="ECO:0000313" key="2">
    <source>
        <dbReference type="Proteomes" id="UP000305067"/>
    </source>
</evidence>